<name>A0AAV6FYZ2_9TELE</name>
<dbReference type="InterPro" id="IPR018499">
    <property type="entry name" value="Tetraspanin/Peripherin"/>
</dbReference>
<evidence type="ECO:0000256" key="5">
    <source>
        <dbReference type="SAM" id="Phobius"/>
    </source>
</evidence>
<organism evidence="6 7">
    <name type="scientific">Alosa alosa</name>
    <name type="common">allis shad</name>
    <dbReference type="NCBI Taxonomy" id="278164"/>
    <lineage>
        <taxon>Eukaryota</taxon>
        <taxon>Metazoa</taxon>
        <taxon>Chordata</taxon>
        <taxon>Craniata</taxon>
        <taxon>Vertebrata</taxon>
        <taxon>Euteleostomi</taxon>
        <taxon>Actinopterygii</taxon>
        <taxon>Neopterygii</taxon>
        <taxon>Teleostei</taxon>
        <taxon>Clupei</taxon>
        <taxon>Clupeiformes</taxon>
        <taxon>Clupeoidei</taxon>
        <taxon>Clupeidae</taxon>
        <taxon>Alosa</taxon>
    </lineage>
</organism>
<dbReference type="InterPro" id="IPR008952">
    <property type="entry name" value="Tetraspanin_EC2_sf"/>
</dbReference>
<keyword evidence="4 5" id="KW-0472">Membrane</keyword>
<dbReference type="SUPFAM" id="SSF48652">
    <property type="entry name" value="Tetraspanin"/>
    <property type="match status" value="1"/>
</dbReference>
<reference evidence="6 7" key="1">
    <citation type="submission" date="2020-10" db="EMBL/GenBank/DDBJ databases">
        <title>Chromosome-scale genome assembly of the Allis shad, Alosa alosa.</title>
        <authorList>
            <person name="Margot Z."/>
            <person name="Christophe K."/>
            <person name="Cabau C."/>
            <person name="Louis A."/>
            <person name="Berthelot C."/>
            <person name="Parey E."/>
            <person name="Roest Crollius H."/>
            <person name="Montfort J."/>
            <person name="Robinson-Rechavi M."/>
            <person name="Bucao C."/>
            <person name="Bouchez O."/>
            <person name="Gislard M."/>
            <person name="Lluch J."/>
            <person name="Milhes M."/>
            <person name="Lampietro C."/>
            <person name="Lopez Roques C."/>
            <person name="Donnadieu C."/>
            <person name="Braasch I."/>
            <person name="Desvignes T."/>
            <person name="Postlethwait J."/>
            <person name="Bobe J."/>
            <person name="Guiguen Y."/>
        </authorList>
    </citation>
    <scope>NUCLEOTIDE SEQUENCE [LARGE SCALE GENOMIC DNA]</scope>
    <source>
        <strain evidence="6">M-15738</strain>
        <tissue evidence="6">Blood</tissue>
    </source>
</reference>
<evidence type="ECO:0000313" key="6">
    <source>
        <dbReference type="EMBL" id="KAG5267654.1"/>
    </source>
</evidence>
<dbReference type="PANTHER" id="PTHR19282:SF456">
    <property type="entry name" value="CD63 MOLECULE"/>
    <property type="match status" value="1"/>
</dbReference>
<dbReference type="Pfam" id="PF00335">
    <property type="entry name" value="Tetraspanin"/>
    <property type="match status" value="1"/>
</dbReference>
<evidence type="ECO:0000256" key="3">
    <source>
        <dbReference type="ARBA" id="ARBA00022989"/>
    </source>
</evidence>
<dbReference type="GO" id="GO:1900746">
    <property type="term" value="P:regulation of vascular endothelial growth factor signaling pathway"/>
    <property type="evidence" value="ECO:0007669"/>
    <property type="project" value="TreeGrafter"/>
</dbReference>
<evidence type="ECO:0000256" key="2">
    <source>
        <dbReference type="ARBA" id="ARBA00022692"/>
    </source>
</evidence>
<evidence type="ECO:0008006" key="8">
    <source>
        <dbReference type="Google" id="ProtNLM"/>
    </source>
</evidence>
<protein>
    <recommendedName>
        <fullName evidence="8">Tetraspanin</fullName>
    </recommendedName>
</protein>
<evidence type="ECO:0000256" key="1">
    <source>
        <dbReference type="ARBA" id="ARBA00004141"/>
    </source>
</evidence>
<keyword evidence="3 5" id="KW-1133">Transmembrane helix</keyword>
<dbReference type="PANTHER" id="PTHR19282">
    <property type="entry name" value="TETRASPANIN"/>
    <property type="match status" value="1"/>
</dbReference>
<feature type="transmembrane region" description="Helical" evidence="5">
    <location>
        <begin position="12"/>
        <end position="35"/>
    </location>
</feature>
<feature type="transmembrane region" description="Helical" evidence="5">
    <location>
        <begin position="77"/>
        <end position="100"/>
    </location>
</feature>
<dbReference type="EMBL" id="JADWDJ010000017">
    <property type="protein sequence ID" value="KAG5267654.1"/>
    <property type="molecule type" value="Genomic_DNA"/>
</dbReference>
<gene>
    <name evidence="6" type="ORF">AALO_G00224120</name>
</gene>
<accession>A0AAV6FYZ2</accession>
<dbReference type="PRINTS" id="PR00259">
    <property type="entry name" value="TMFOUR"/>
</dbReference>
<feature type="transmembrane region" description="Helical" evidence="5">
    <location>
        <begin position="211"/>
        <end position="234"/>
    </location>
</feature>
<evidence type="ECO:0000256" key="4">
    <source>
        <dbReference type="ARBA" id="ARBA00023136"/>
    </source>
</evidence>
<dbReference type="Gene3D" id="1.10.1450.10">
    <property type="entry name" value="Tetraspanin"/>
    <property type="match status" value="1"/>
</dbReference>
<feature type="transmembrane region" description="Helical" evidence="5">
    <location>
        <begin position="47"/>
        <end position="70"/>
    </location>
</feature>
<keyword evidence="2 5" id="KW-0812">Transmembrane</keyword>
<sequence>MAKVNCLLRNLFIFFNVVFAIAGVCVLVLAVLIHFNTAEFDLDKTNGVIGLYMIGAVTFLVSFLGAHGALKNVKWMLVVFIVLMCSCCFALLRVAVPLAVLHPQVSLMQEEMQSVGPLDETSENFQGIMDEFQSQLHCCGLVNGYMDWRDQVPDSCDCSSDELMQNTCVPLPDYTVKGYDFFLQLESRRNSRRMVRKMPCGEIIENKAVDVILGLFFGFSTLAFLGFVMSCCLLGQTYKTPEAVVKPSNIFSISQPPKYTKLVDDELHLQWL</sequence>
<proteinExistence type="predicted"/>
<dbReference type="AlphaFoldDB" id="A0AAV6FYZ2"/>
<evidence type="ECO:0000313" key="7">
    <source>
        <dbReference type="Proteomes" id="UP000823561"/>
    </source>
</evidence>
<dbReference type="GO" id="GO:0005886">
    <property type="term" value="C:plasma membrane"/>
    <property type="evidence" value="ECO:0007669"/>
    <property type="project" value="TreeGrafter"/>
</dbReference>
<comment type="subcellular location">
    <subcellularLocation>
        <location evidence="1">Membrane</location>
        <topology evidence="1">Multi-pass membrane protein</topology>
    </subcellularLocation>
</comment>
<dbReference type="Proteomes" id="UP000823561">
    <property type="component" value="Chromosome 17"/>
</dbReference>
<comment type="caution">
    <text evidence="6">The sequence shown here is derived from an EMBL/GenBank/DDBJ whole genome shotgun (WGS) entry which is preliminary data.</text>
</comment>
<keyword evidence="7" id="KW-1185">Reference proteome</keyword>